<evidence type="ECO:0000313" key="1">
    <source>
        <dbReference type="EMBL" id="EFA83979.1"/>
    </source>
</evidence>
<accession>D3B3T1</accession>
<dbReference type="InParanoid" id="D3B3T1"/>
<dbReference type="Proteomes" id="UP000001396">
    <property type="component" value="Unassembled WGS sequence"/>
</dbReference>
<dbReference type="AlphaFoldDB" id="D3B3T1"/>
<proteinExistence type="predicted"/>
<protein>
    <submittedName>
        <fullName evidence="1">Uncharacterized protein</fullName>
    </submittedName>
</protein>
<dbReference type="GeneID" id="31358575"/>
<comment type="caution">
    <text evidence="1">The sequence shown here is derived from an EMBL/GenBank/DDBJ whole genome shotgun (WGS) entry which is preliminary data.</text>
</comment>
<evidence type="ECO:0000313" key="2">
    <source>
        <dbReference type="Proteomes" id="UP000001396"/>
    </source>
</evidence>
<keyword evidence="2" id="KW-1185">Reference proteome</keyword>
<dbReference type="RefSeq" id="XP_020436096.1">
    <property type="nucleotide sequence ID" value="XM_020574024.1"/>
</dbReference>
<sequence>MNDIVISYLMNITNVCKYLYTATGTSLHKPTPLSN</sequence>
<organism evidence="1 2">
    <name type="scientific">Heterostelium pallidum (strain ATCC 26659 / Pp 5 / PN500)</name>
    <name type="common">Cellular slime mold</name>
    <name type="synonym">Polysphondylium pallidum</name>
    <dbReference type="NCBI Taxonomy" id="670386"/>
    <lineage>
        <taxon>Eukaryota</taxon>
        <taxon>Amoebozoa</taxon>
        <taxon>Evosea</taxon>
        <taxon>Eumycetozoa</taxon>
        <taxon>Dictyostelia</taxon>
        <taxon>Acytosteliales</taxon>
        <taxon>Acytosteliaceae</taxon>
        <taxon>Heterostelium</taxon>
    </lineage>
</organism>
<name>D3B3T1_HETP5</name>
<reference evidence="1 2" key="1">
    <citation type="journal article" date="2011" name="Genome Res.">
        <title>Phylogeny-wide analysis of social amoeba genomes highlights ancient origins for complex intercellular communication.</title>
        <authorList>
            <person name="Heidel A.J."/>
            <person name="Lawal H.M."/>
            <person name="Felder M."/>
            <person name="Schilde C."/>
            <person name="Helps N.R."/>
            <person name="Tunggal B."/>
            <person name="Rivero F."/>
            <person name="John U."/>
            <person name="Schleicher M."/>
            <person name="Eichinger L."/>
            <person name="Platzer M."/>
            <person name="Noegel A.A."/>
            <person name="Schaap P."/>
            <person name="Gloeckner G."/>
        </authorList>
    </citation>
    <scope>NUCLEOTIDE SEQUENCE [LARGE SCALE GENOMIC DNA]</scope>
    <source>
        <strain evidence="2">ATCC 26659 / Pp 5 / PN500</strain>
    </source>
</reference>
<gene>
    <name evidence="1" type="ORF">PPL_03052</name>
</gene>
<dbReference type="EMBL" id="ADBJ01000010">
    <property type="protein sequence ID" value="EFA83979.1"/>
    <property type="molecule type" value="Genomic_DNA"/>
</dbReference>